<gene>
    <name evidence="1" type="ORF">OXX778_LOCUS222</name>
</gene>
<reference evidence="1" key="1">
    <citation type="submission" date="2021-02" db="EMBL/GenBank/DDBJ databases">
        <authorList>
            <person name="Nowell W R."/>
        </authorList>
    </citation>
    <scope>NUCLEOTIDE SEQUENCE</scope>
    <source>
        <strain evidence="1">Ploen Becks lab</strain>
    </source>
</reference>
<keyword evidence="2" id="KW-1185">Reference proteome</keyword>
<sequence length="645" mass="77408">MSSCLEKEIVTTRGKVLNIDPKKNTFSEFDIKTNTKFSILNELRRLKGQRLEKYWAFNEKIWNIQFYPISYMNNVLKKEMLKVGYMVEFVELMFYDHNDFAKVIYFDEWVLNKLNENLRIPNDKFYRDVTKSNLDLIFKWLSAKFQFYNKKNKADFLIKCIPYVNAIFDILIRDKYFLNEFESAFFVQAFYENFLNKSKQLENIQDSLRILSDKILQTCDFYVIFSSIKEIIQPKIYPEHKNILQEFFRITKIETFLTLNDKKKEEILFIFSRISIDLKNTSFKEIMDLKINDFLCKLPLVTRKTLLNCLKGEELMALTNILSMKNISFKNKNLDLNESTNTENKEKDRNEFISYISKFDQEEDAFKLIEITQNLISFIPEKRNIIEIEEINKLLSSSCKKIYRTFFEMEISMQQNPANRLYLNLFKNLKDLVLVIAEKRMKIDAYVIEKCLVYLFALHQLKLEGYFKLAGDYLKSSTHEIFIEILSMIGFFRGSSILLRLFQNRSLVKYSLDFENKEKYLEDIKKYMRKMRLVSFYVRLSKEEIEKYLEKEELFHNRIKISIDIVRVSLRNFLGMMSKSLEELLIEEDTSEVFDTFIPRCVKFIKICKEYGYKNKEEISGIYVQLLELFNALKKRFPDNIKEEF</sequence>
<evidence type="ECO:0000313" key="1">
    <source>
        <dbReference type="EMBL" id="CAF0705112.1"/>
    </source>
</evidence>
<proteinExistence type="predicted"/>
<dbReference type="Gene3D" id="1.25.10.10">
    <property type="entry name" value="Leucine-rich Repeat Variant"/>
    <property type="match status" value="1"/>
</dbReference>
<accession>A0A813LVU8</accession>
<dbReference type="AlphaFoldDB" id="A0A813LVU8"/>
<evidence type="ECO:0000313" key="2">
    <source>
        <dbReference type="Proteomes" id="UP000663879"/>
    </source>
</evidence>
<comment type="caution">
    <text evidence="1">The sequence shown here is derived from an EMBL/GenBank/DDBJ whole genome shotgun (WGS) entry which is preliminary data.</text>
</comment>
<organism evidence="1 2">
    <name type="scientific">Brachionus calyciflorus</name>
    <dbReference type="NCBI Taxonomy" id="104777"/>
    <lineage>
        <taxon>Eukaryota</taxon>
        <taxon>Metazoa</taxon>
        <taxon>Spiralia</taxon>
        <taxon>Gnathifera</taxon>
        <taxon>Rotifera</taxon>
        <taxon>Eurotatoria</taxon>
        <taxon>Monogononta</taxon>
        <taxon>Pseudotrocha</taxon>
        <taxon>Ploima</taxon>
        <taxon>Brachionidae</taxon>
        <taxon>Brachionus</taxon>
    </lineage>
</organism>
<protein>
    <submittedName>
        <fullName evidence="1">Uncharacterized protein</fullName>
    </submittedName>
</protein>
<dbReference type="Proteomes" id="UP000663879">
    <property type="component" value="Unassembled WGS sequence"/>
</dbReference>
<dbReference type="InterPro" id="IPR011989">
    <property type="entry name" value="ARM-like"/>
</dbReference>
<dbReference type="EMBL" id="CAJNOC010000010">
    <property type="protein sequence ID" value="CAF0705112.1"/>
    <property type="molecule type" value="Genomic_DNA"/>
</dbReference>
<name>A0A813LVU8_9BILA</name>